<dbReference type="PANTHER" id="PTHR34353:SF2">
    <property type="entry name" value="CRISPR-ASSOCIATED ENDONUCLEASE CAS1 1"/>
    <property type="match status" value="1"/>
</dbReference>
<keyword evidence="8 10" id="KW-0464">Manganese</keyword>
<evidence type="ECO:0000256" key="10">
    <source>
        <dbReference type="HAMAP-Rule" id="MF_01470"/>
    </source>
</evidence>
<dbReference type="KEGG" id="bthg:MS2017_0560"/>
<dbReference type="InterPro" id="IPR050646">
    <property type="entry name" value="Cas1"/>
</dbReference>
<dbReference type="Gene3D" id="3.100.10.20">
    <property type="entry name" value="CRISPR-associated endonuclease Cas1, N-terminal domain"/>
    <property type="match status" value="1"/>
</dbReference>
<comment type="cofactor">
    <cofactor evidence="10">
        <name>Mg(2+)</name>
        <dbReference type="ChEBI" id="CHEBI:18420"/>
    </cofactor>
    <cofactor evidence="10">
        <name>Mn(2+)</name>
        <dbReference type="ChEBI" id="CHEBI:29035"/>
    </cofactor>
</comment>
<dbReference type="GO" id="GO:0003677">
    <property type="term" value="F:DNA binding"/>
    <property type="evidence" value="ECO:0007669"/>
    <property type="project" value="UniProtKB-KW"/>
</dbReference>
<dbReference type="GO" id="GO:0016787">
    <property type="term" value="F:hydrolase activity"/>
    <property type="evidence" value="ECO:0007669"/>
    <property type="project" value="UniProtKB-KW"/>
</dbReference>
<dbReference type="EC" id="3.1.-.-" evidence="10"/>
<evidence type="ECO:0000256" key="6">
    <source>
        <dbReference type="ARBA" id="ARBA00023118"/>
    </source>
</evidence>
<dbReference type="NCBIfam" id="TIGR00287">
    <property type="entry name" value="cas1"/>
    <property type="match status" value="1"/>
</dbReference>
<dbReference type="AlphaFoldDB" id="A0A3G3IKR0"/>
<keyword evidence="1 10" id="KW-0540">Nuclease</keyword>
<evidence type="ECO:0000256" key="5">
    <source>
        <dbReference type="ARBA" id="ARBA00022842"/>
    </source>
</evidence>
<dbReference type="HAMAP" id="MF_01470">
    <property type="entry name" value="Cas1"/>
    <property type="match status" value="1"/>
</dbReference>
<comment type="similarity">
    <text evidence="10">Belongs to the CRISPR-associated endonuclease Cas1 family.</text>
</comment>
<evidence type="ECO:0000256" key="2">
    <source>
        <dbReference type="ARBA" id="ARBA00022723"/>
    </source>
</evidence>
<feature type="binding site" evidence="10">
    <location>
        <position position="167"/>
    </location>
    <ligand>
        <name>Mn(2+)</name>
        <dbReference type="ChEBI" id="CHEBI:29035"/>
    </ligand>
</feature>
<evidence type="ECO:0000256" key="8">
    <source>
        <dbReference type="ARBA" id="ARBA00023211"/>
    </source>
</evidence>
<proteinExistence type="inferred from homology"/>
<dbReference type="Proteomes" id="UP000278334">
    <property type="component" value="Chromosome"/>
</dbReference>
<evidence type="ECO:0000256" key="1">
    <source>
        <dbReference type="ARBA" id="ARBA00022722"/>
    </source>
</evidence>
<evidence type="ECO:0000313" key="11">
    <source>
        <dbReference type="EMBL" id="AYQ56298.1"/>
    </source>
</evidence>
<dbReference type="GO" id="GO:0043571">
    <property type="term" value="P:maintenance of CRISPR repeat elements"/>
    <property type="evidence" value="ECO:0007669"/>
    <property type="project" value="UniProtKB-UniRule"/>
</dbReference>
<dbReference type="EMBL" id="CP024634">
    <property type="protein sequence ID" value="AYQ56298.1"/>
    <property type="molecule type" value="Genomic_DNA"/>
</dbReference>
<dbReference type="Gene3D" id="1.20.120.920">
    <property type="entry name" value="CRISPR-associated endonuclease Cas1, C-terminal domain"/>
    <property type="match status" value="1"/>
</dbReference>
<organism evidence="11 12">
    <name type="scientific">Bathymodiolus thermophilus thioautotrophic gill symbiont</name>
    <dbReference type="NCBI Taxonomy" id="2360"/>
    <lineage>
        <taxon>Bacteria</taxon>
        <taxon>Pseudomonadati</taxon>
        <taxon>Pseudomonadota</taxon>
        <taxon>Gammaproteobacteria</taxon>
        <taxon>sulfur-oxidizing symbionts</taxon>
    </lineage>
</organism>
<keyword evidence="2 10" id="KW-0479">Metal-binding</keyword>
<dbReference type="Pfam" id="PF01867">
    <property type="entry name" value="Cas_Cas1"/>
    <property type="match status" value="1"/>
</dbReference>
<keyword evidence="4 10" id="KW-0378">Hydrolase</keyword>
<keyword evidence="6 10" id="KW-0051">Antiviral defense</keyword>
<dbReference type="InterPro" id="IPR042211">
    <property type="entry name" value="CRISPR-assoc_Cas1_N"/>
</dbReference>
<evidence type="ECO:0000256" key="7">
    <source>
        <dbReference type="ARBA" id="ARBA00023125"/>
    </source>
</evidence>
<keyword evidence="5 10" id="KW-0460">Magnesium</keyword>
<keyword evidence="3 10" id="KW-0255">Endonuclease</keyword>
<dbReference type="RefSeq" id="WP_122951193.1">
    <property type="nucleotide sequence ID" value="NZ_CP024634.1"/>
</dbReference>
<feature type="binding site" evidence="10">
    <location>
        <position position="232"/>
    </location>
    <ligand>
        <name>Mn(2+)</name>
        <dbReference type="ChEBI" id="CHEBI:29035"/>
    </ligand>
</feature>
<dbReference type="GO" id="GO:0046872">
    <property type="term" value="F:metal ion binding"/>
    <property type="evidence" value="ECO:0007669"/>
    <property type="project" value="UniProtKB-UniRule"/>
</dbReference>
<name>A0A3G3IKR0_9GAMM</name>
<dbReference type="CDD" id="cd09634">
    <property type="entry name" value="Cas1_I-II-III"/>
    <property type="match status" value="1"/>
</dbReference>
<protein>
    <recommendedName>
        <fullName evidence="10">CRISPR-associated endonuclease Cas1</fullName>
        <ecNumber evidence="10">3.1.-.-</ecNumber>
    </recommendedName>
</protein>
<dbReference type="GO" id="GO:0004519">
    <property type="term" value="F:endonuclease activity"/>
    <property type="evidence" value="ECO:0007669"/>
    <property type="project" value="UniProtKB-UniRule"/>
</dbReference>
<sequence length="328" mass="38108">MHAHLTLSEYGQFIGVTSECLTVKHEGFIREYPLNRLKSVQVAKRGVSFSSDVIIACANRGIKFFIQDFKNEIIASISGTQQHAVVRVRQNQFEFIKTIKVATLSASVIEGKIKNQRATLLYFKKYHQHHKAIIDTTAEQLNSILTQIKYRKWQNFNQWNEILLGLEGCAAAQYWQCLVACDLMPNDFKNRIGRQAQDVGNKALNYGYAILTSYIWNALLNAGLEPYCGFFHTQRAGKPSLVLDMMEEYRAWVVDRNIIKLRTQLNGKSDLTPAIKKKIITGIHKTFNTKYHYKKRKMRLESILQRQVYHLSGHFSDDKKYKSYRFRW</sequence>
<feature type="binding site" evidence="10">
    <location>
        <position position="247"/>
    </location>
    <ligand>
        <name>Mn(2+)</name>
        <dbReference type="ChEBI" id="CHEBI:29035"/>
    </ligand>
</feature>
<reference evidence="11 12" key="1">
    <citation type="submission" date="2017-11" db="EMBL/GenBank/DDBJ databases">
        <title>Genome sequence of the bacterial symbiont EPR9N from a vent mussel Bathymodiolus thermophilus.</title>
        <authorList>
            <person name="Won Y.-J."/>
        </authorList>
    </citation>
    <scope>NUCLEOTIDE SEQUENCE [LARGE SCALE GENOMIC DNA]</scope>
    <source>
        <strain evidence="11 12">EPR9N</strain>
    </source>
</reference>
<accession>A0A3G3IKR0</accession>
<dbReference type="InterPro" id="IPR042206">
    <property type="entry name" value="CRISPR-assoc_Cas1_C"/>
</dbReference>
<evidence type="ECO:0000256" key="9">
    <source>
        <dbReference type="ARBA" id="ARBA00038592"/>
    </source>
</evidence>
<comment type="function">
    <text evidence="10">CRISPR (clustered regularly interspaced short palindromic repeat), is an adaptive immune system that provides protection against mobile genetic elements (viruses, transposable elements and conjugative plasmids). CRISPR clusters contain spacers, sequences complementary to antecedent mobile elements, and target invading nucleic acids. CRISPR clusters are transcribed and processed into CRISPR RNA (crRNA). Acts as a dsDNA endonuclease. Involved in the integration of spacer DNA into the CRISPR cassette.</text>
</comment>
<gene>
    <name evidence="10" type="primary">cas1</name>
    <name evidence="11" type="ORF">MS2017_0560</name>
</gene>
<keyword evidence="7 10" id="KW-0238">DNA-binding</keyword>
<comment type="subunit">
    <text evidence="9 10">Homodimer, forms a heterotetramer with a Cas2 homodimer.</text>
</comment>
<dbReference type="PANTHER" id="PTHR34353">
    <property type="entry name" value="CRISPR-ASSOCIATED ENDONUCLEASE CAS1 1"/>
    <property type="match status" value="1"/>
</dbReference>
<dbReference type="GO" id="GO:0051607">
    <property type="term" value="P:defense response to virus"/>
    <property type="evidence" value="ECO:0007669"/>
    <property type="project" value="UniProtKB-UniRule"/>
</dbReference>
<evidence type="ECO:0000256" key="3">
    <source>
        <dbReference type="ARBA" id="ARBA00022759"/>
    </source>
</evidence>
<evidence type="ECO:0000256" key="4">
    <source>
        <dbReference type="ARBA" id="ARBA00022801"/>
    </source>
</evidence>
<evidence type="ECO:0000313" key="12">
    <source>
        <dbReference type="Proteomes" id="UP000278334"/>
    </source>
</evidence>
<dbReference type="InterPro" id="IPR002729">
    <property type="entry name" value="CRISPR-assoc_Cas1"/>
</dbReference>